<dbReference type="Proteomes" id="UP000501253">
    <property type="component" value="Chromosome"/>
</dbReference>
<evidence type="ECO:0000256" key="6">
    <source>
        <dbReference type="ARBA" id="ARBA00022840"/>
    </source>
</evidence>
<dbReference type="GO" id="GO:0006426">
    <property type="term" value="P:glycyl-tRNA aminoacylation"/>
    <property type="evidence" value="ECO:0007669"/>
    <property type="project" value="UniProtKB-UniRule"/>
</dbReference>
<comment type="subcellular location">
    <subcellularLocation>
        <location evidence="1 10">Cytoplasm</location>
    </subcellularLocation>
</comment>
<proteinExistence type="inferred from homology"/>
<evidence type="ECO:0000256" key="1">
    <source>
        <dbReference type="ARBA" id="ARBA00004496"/>
    </source>
</evidence>
<evidence type="ECO:0000256" key="3">
    <source>
        <dbReference type="ARBA" id="ARBA00022490"/>
    </source>
</evidence>
<sequence>MARDLLFEIGCEELPARFLEPALKSLSEEARGLFSEAALEFAEIRTLGTPRRLTLYVKDLSEKQPDRREEILGPPKRVAFDEKGQPTAAALGFARKQGVGLSEVRVKKTPKGEYLAVEKLLAGRRTTEILPEILRTLLARIHFPKRMRWGNHDFTFARPIRWLLALFGDEVVPLEVAGVKSSRVTYGHRFLAPKALEVRDFNHYLSALREAFVLVDPGERLEATRREVLRAAEEAGGRPEEDPELLSENAHLVEFPFALSGTFPEEYLELPEPLLITAMREHQRYFAVRDGKGRLLPAFVAVNNNRPRNPEILRAGHERVLRARLEDARFYYQRDLEIPLSERVRELSGVVYHAALGTLLEKTERLKALCGYLAERLFPEVKAFAVQAAELAKADLVSEVVGEFPSLQGEMGRIYALSAGKPPEVAEALAEQYLPRGAEERVALSPCGIVLSLADKADHLAAFFGIGERPTGAADPYGLRRAAYGLLKTLLRNELSLSLRELFTFTLWLLKNQGFLKRPQDEVLSEILEFLARRLEGEFLAEGFPLDEVRAVIRVGADDPLEAHRRLAALHAVRQRPEFAALAVAFKRVMNMVRGLAERYSVDEGLFEKKEERVLYQVLQEVKAELAPLLSERRYQEALLLFTRLKDPIDRFFDEVFVMVKDEARRKNRLGLLQSIAEDFLKVADLSELDLSEYTR</sequence>
<reference evidence="12 13" key="1">
    <citation type="submission" date="2019-08" db="EMBL/GenBank/DDBJ databases">
        <title>Complete genome sequence of Thermosulfurimonas marina SU872T, an anaerobic thermophilic chemolithoautotrophic bacterium isolated from a shallow marine hydrothermal vent.</title>
        <authorList>
            <person name="Allioux M."/>
            <person name="Jebbar M."/>
            <person name="Slobodkina G."/>
            <person name="Slobodkin A."/>
            <person name="Moalic Y."/>
            <person name="Frolova A."/>
            <person name="Shao Z."/>
            <person name="Alain K."/>
        </authorList>
    </citation>
    <scope>NUCLEOTIDE SEQUENCE [LARGE SCALE GENOMIC DNA]</scope>
    <source>
        <strain evidence="12 13">SU872</strain>
    </source>
</reference>
<gene>
    <name evidence="10" type="primary">glyS</name>
    <name evidence="12" type="ORF">FVE67_05645</name>
</gene>
<dbReference type="PANTHER" id="PTHR30075">
    <property type="entry name" value="GLYCYL-TRNA SYNTHETASE"/>
    <property type="match status" value="1"/>
</dbReference>
<name>A0A6H1WT21_9BACT</name>
<evidence type="ECO:0000256" key="2">
    <source>
        <dbReference type="ARBA" id="ARBA00008226"/>
    </source>
</evidence>
<dbReference type="InterPro" id="IPR006194">
    <property type="entry name" value="Gly-tRNA-synth_heterodimer"/>
</dbReference>
<dbReference type="SUPFAM" id="SSF109604">
    <property type="entry name" value="HD-domain/PDEase-like"/>
    <property type="match status" value="1"/>
</dbReference>
<dbReference type="InterPro" id="IPR008909">
    <property type="entry name" value="DALR_anticod-bd"/>
</dbReference>
<dbReference type="NCBIfam" id="TIGR00211">
    <property type="entry name" value="glyS"/>
    <property type="match status" value="1"/>
</dbReference>
<dbReference type="GO" id="GO:0004814">
    <property type="term" value="F:arginine-tRNA ligase activity"/>
    <property type="evidence" value="ECO:0007669"/>
    <property type="project" value="InterPro"/>
</dbReference>
<accession>A0A6H1WT21</accession>
<dbReference type="PROSITE" id="PS50861">
    <property type="entry name" value="AA_TRNA_LIGASE_II_GLYAB"/>
    <property type="match status" value="1"/>
</dbReference>
<dbReference type="RefSeq" id="WP_168719668.1">
    <property type="nucleotide sequence ID" value="NZ_CP042909.1"/>
</dbReference>
<evidence type="ECO:0000256" key="5">
    <source>
        <dbReference type="ARBA" id="ARBA00022741"/>
    </source>
</evidence>
<dbReference type="EMBL" id="CP042909">
    <property type="protein sequence ID" value="QJA06320.1"/>
    <property type="molecule type" value="Genomic_DNA"/>
</dbReference>
<evidence type="ECO:0000256" key="7">
    <source>
        <dbReference type="ARBA" id="ARBA00022917"/>
    </source>
</evidence>
<dbReference type="HAMAP" id="MF_00255">
    <property type="entry name" value="Gly_tRNA_synth_beta"/>
    <property type="match status" value="1"/>
</dbReference>
<evidence type="ECO:0000256" key="8">
    <source>
        <dbReference type="ARBA" id="ARBA00023146"/>
    </source>
</evidence>
<evidence type="ECO:0000256" key="9">
    <source>
        <dbReference type="ARBA" id="ARBA00047937"/>
    </source>
</evidence>
<feature type="domain" description="DALR anticodon binding" evidence="11">
    <location>
        <begin position="585"/>
        <end position="677"/>
    </location>
</feature>
<keyword evidence="13" id="KW-1185">Reference proteome</keyword>
<evidence type="ECO:0000259" key="11">
    <source>
        <dbReference type="Pfam" id="PF05746"/>
    </source>
</evidence>
<keyword evidence="3 10" id="KW-0963">Cytoplasm</keyword>
<dbReference type="AlphaFoldDB" id="A0A6H1WT21"/>
<dbReference type="KEGG" id="tmai:FVE67_05645"/>
<dbReference type="PANTHER" id="PTHR30075:SF2">
    <property type="entry name" value="GLYCINE--TRNA LIGASE, CHLOROPLASTIC_MITOCHONDRIAL 2"/>
    <property type="match status" value="1"/>
</dbReference>
<dbReference type="InterPro" id="IPR015944">
    <property type="entry name" value="Gly-tRNA-synth_bsu"/>
</dbReference>
<organism evidence="12 13">
    <name type="scientific">Thermosulfurimonas marina</name>
    <dbReference type="NCBI Taxonomy" id="2047767"/>
    <lineage>
        <taxon>Bacteria</taxon>
        <taxon>Pseudomonadati</taxon>
        <taxon>Thermodesulfobacteriota</taxon>
        <taxon>Thermodesulfobacteria</taxon>
        <taxon>Thermodesulfobacteriales</taxon>
        <taxon>Thermodesulfobacteriaceae</taxon>
        <taxon>Thermosulfurimonas</taxon>
    </lineage>
</organism>
<evidence type="ECO:0000313" key="13">
    <source>
        <dbReference type="Proteomes" id="UP000501253"/>
    </source>
</evidence>
<evidence type="ECO:0000256" key="10">
    <source>
        <dbReference type="HAMAP-Rule" id="MF_00255"/>
    </source>
</evidence>
<evidence type="ECO:0000313" key="12">
    <source>
        <dbReference type="EMBL" id="QJA06320.1"/>
    </source>
</evidence>
<protein>
    <recommendedName>
        <fullName evidence="10">Glycine--tRNA ligase beta subunit</fullName>
        <ecNumber evidence="10">6.1.1.14</ecNumber>
    </recommendedName>
    <alternativeName>
        <fullName evidence="10">Glycyl-tRNA synthetase beta subunit</fullName>
        <shortName evidence="10">GlyRS</shortName>
    </alternativeName>
</protein>
<dbReference type="EC" id="6.1.1.14" evidence="10"/>
<keyword evidence="8 10" id="KW-0030">Aminoacyl-tRNA synthetase</keyword>
<evidence type="ECO:0000256" key="4">
    <source>
        <dbReference type="ARBA" id="ARBA00022598"/>
    </source>
</evidence>
<dbReference type="Pfam" id="PF02092">
    <property type="entry name" value="tRNA_synt_2f"/>
    <property type="match status" value="1"/>
</dbReference>
<dbReference type="GO" id="GO:0006420">
    <property type="term" value="P:arginyl-tRNA aminoacylation"/>
    <property type="evidence" value="ECO:0007669"/>
    <property type="project" value="InterPro"/>
</dbReference>
<dbReference type="PRINTS" id="PR01045">
    <property type="entry name" value="TRNASYNTHGB"/>
</dbReference>
<comment type="similarity">
    <text evidence="2 10">Belongs to the class-II aminoacyl-tRNA synthetase family.</text>
</comment>
<comment type="catalytic activity">
    <reaction evidence="9 10">
        <text>tRNA(Gly) + glycine + ATP = glycyl-tRNA(Gly) + AMP + diphosphate</text>
        <dbReference type="Rhea" id="RHEA:16013"/>
        <dbReference type="Rhea" id="RHEA-COMP:9664"/>
        <dbReference type="Rhea" id="RHEA-COMP:9683"/>
        <dbReference type="ChEBI" id="CHEBI:30616"/>
        <dbReference type="ChEBI" id="CHEBI:33019"/>
        <dbReference type="ChEBI" id="CHEBI:57305"/>
        <dbReference type="ChEBI" id="CHEBI:78442"/>
        <dbReference type="ChEBI" id="CHEBI:78522"/>
        <dbReference type="ChEBI" id="CHEBI:456215"/>
        <dbReference type="EC" id="6.1.1.14"/>
    </reaction>
</comment>
<keyword evidence="5 10" id="KW-0547">Nucleotide-binding</keyword>
<comment type="subunit">
    <text evidence="10">Tetramer of two alpha and two beta subunits.</text>
</comment>
<keyword evidence="4 10" id="KW-0436">Ligase</keyword>
<dbReference type="GO" id="GO:0005524">
    <property type="term" value="F:ATP binding"/>
    <property type="evidence" value="ECO:0007669"/>
    <property type="project" value="UniProtKB-UniRule"/>
</dbReference>
<keyword evidence="6 10" id="KW-0067">ATP-binding</keyword>
<dbReference type="GO" id="GO:0005829">
    <property type="term" value="C:cytosol"/>
    <property type="evidence" value="ECO:0007669"/>
    <property type="project" value="TreeGrafter"/>
</dbReference>
<dbReference type="Pfam" id="PF05746">
    <property type="entry name" value="DALR_1"/>
    <property type="match status" value="1"/>
</dbReference>
<keyword evidence="7 10" id="KW-0648">Protein biosynthesis</keyword>
<dbReference type="GO" id="GO:0004820">
    <property type="term" value="F:glycine-tRNA ligase activity"/>
    <property type="evidence" value="ECO:0007669"/>
    <property type="project" value="UniProtKB-UniRule"/>
</dbReference>